<feature type="transmembrane region" description="Helical" evidence="1">
    <location>
        <begin position="58"/>
        <end position="80"/>
    </location>
</feature>
<gene>
    <name evidence="2" type="ORF">SAMN04488544_1619</name>
</gene>
<keyword evidence="1" id="KW-0812">Transmembrane</keyword>
<proteinExistence type="predicted"/>
<dbReference type="AlphaFoldDB" id="A0A1H2M9C6"/>
<evidence type="ECO:0008006" key="4">
    <source>
        <dbReference type="Google" id="ProtNLM"/>
    </source>
</evidence>
<organism evidence="2 3">
    <name type="scientific">Microlunatus sagamiharensis</name>
    <dbReference type="NCBI Taxonomy" id="546874"/>
    <lineage>
        <taxon>Bacteria</taxon>
        <taxon>Bacillati</taxon>
        <taxon>Actinomycetota</taxon>
        <taxon>Actinomycetes</taxon>
        <taxon>Propionibacteriales</taxon>
        <taxon>Propionibacteriaceae</taxon>
        <taxon>Microlunatus</taxon>
    </lineage>
</organism>
<protein>
    <recommendedName>
        <fullName evidence="4">Tryptophan-associated transmembrane protein (Trp_oprn_chp)</fullName>
    </recommendedName>
</protein>
<dbReference type="EMBL" id="LT629799">
    <property type="protein sequence ID" value="SDU89714.1"/>
    <property type="molecule type" value="Genomic_DNA"/>
</dbReference>
<sequence>MPARFSSTRGSARPTGVRAALVVAVLGVLLVLGAVLAPVLGTIGSADAASAGALDVPVGRIILVGVLGLLVVLALGVGLFRTWSTPVAWALAVVAVLVTLVVSLYPLLVAADAALQQGRAFVPWVTGLVARLRG</sequence>
<evidence type="ECO:0000313" key="2">
    <source>
        <dbReference type="EMBL" id="SDU89714.1"/>
    </source>
</evidence>
<reference evidence="3" key="1">
    <citation type="submission" date="2016-10" db="EMBL/GenBank/DDBJ databases">
        <authorList>
            <person name="Varghese N."/>
            <person name="Submissions S."/>
        </authorList>
    </citation>
    <scope>NUCLEOTIDE SEQUENCE [LARGE SCALE GENOMIC DNA]</scope>
    <source>
        <strain evidence="3">DSM 21743</strain>
    </source>
</reference>
<keyword evidence="3" id="KW-1185">Reference proteome</keyword>
<accession>A0A1H2M9C6</accession>
<evidence type="ECO:0000313" key="3">
    <source>
        <dbReference type="Proteomes" id="UP000198825"/>
    </source>
</evidence>
<feature type="transmembrane region" description="Helical" evidence="1">
    <location>
        <begin position="87"/>
        <end position="108"/>
    </location>
</feature>
<dbReference type="Proteomes" id="UP000198825">
    <property type="component" value="Chromosome I"/>
</dbReference>
<evidence type="ECO:0000256" key="1">
    <source>
        <dbReference type="SAM" id="Phobius"/>
    </source>
</evidence>
<keyword evidence="1" id="KW-1133">Transmembrane helix</keyword>
<dbReference type="OrthoDB" id="10019815at2"/>
<keyword evidence="1" id="KW-0472">Membrane</keyword>
<dbReference type="RefSeq" id="WP_091073988.1">
    <property type="nucleotide sequence ID" value="NZ_LT629799.1"/>
</dbReference>
<name>A0A1H2M9C6_9ACTN</name>